<name>A0ABX7RC52_9GAMM</name>
<evidence type="ECO:0000313" key="2">
    <source>
        <dbReference type="Proteomes" id="UP000663400"/>
    </source>
</evidence>
<accession>A0ABX7RC52</accession>
<dbReference type="EMBL" id="CP071517">
    <property type="protein sequence ID" value="QSX75600.1"/>
    <property type="molecule type" value="Genomic_DNA"/>
</dbReference>
<evidence type="ECO:0000313" key="1">
    <source>
        <dbReference type="EMBL" id="QSX75600.1"/>
    </source>
</evidence>
<dbReference type="RefSeq" id="WP_200604956.1">
    <property type="nucleotide sequence ID" value="NZ_CP071517.1"/>
</dbReference>
<dbReference type="InterPro" id="IPR036291">
    <property type="entry name" value="NAD(P)-bd_dom_sf"/>
</dbReference>
<dbReference type="Gene3D" id="3.40.50.720">
    <property type="entry name" value="NAD(P)-binding Rossmann-like Domain"/>
    <property type="match status" value="1"/>
</dbReference>
<dbReference type="SUPFAM" id="SSF51735">
    <property type="entry name" value="NAD(P)-binding Rossmann-fold domains"/>
    <property type="match status" value="1"/>
</dbReference>
<reference evidence="1 2" key="1">
    <citation type="submission" date="2021-02" db="EMBL/GenBank/DDBJ databases">
        <title>Lysobacter arenosi sp. nov., isolated from soil of gangwondo yeongwol, south Korea.</title>
        <authorList>
            <person name="Kim K.R."/>
            <person name="Kim K.H."/>
            <person name="Jeon C.O."/>
        </authorList>
    </citation>
    <scope>NUCLEOTIDE SEQUENCE [LARGE SCALE GENOMIC DNA]</scope>
    <source>
        <strain evidence="1 2">R7</strain>
    </source>
</reference>
<dbReference type="Proteomes" id="UP000663400">
    <property type="component" value="Chromosome"/>
</dbReference>
<gene>
    <name evidence="1" type="ORF">HIV01_003450</name>
</gene>
<sequence>MSTSTISPVLIVGGSGTVGSLAASTLRRLHPQLPLAIAGRSLTRAQSVADSLGNATAVVVDLERRDLGLASDQHYSAVVPFVKDDVLHTLDFAQDRGIPYLSTSSGSFEMAPEVARYATRPDAAPILFASHWLAGVATLPTLVFTRDFAQIDTIRLGAVLDELDMGGPAAAADYERLTSAMASTQVLENGYWRWIKDEAAIRRFRRTDGVEVEGSAYSPLDVAALALVTGARSIRLDLHYGQSSHSARGEHFSTELIIEIEGQDHSGKQIQSRHEIVHPEGQAPVTAIGIAASVERLLGLDGSPAPRAGLYLMNTLLDPDRYLARLAEFGAQVTKR</sequence>
<organism evidence="1 2">
    <name type="scientific">Lysobacter arenosi</name>
    <dbReference type="NCBI Taxonomy" id="2795387"/>
    <lineage>
        <taxon>Bacteria</taxon>
        <taxon>Pseudomonadati</taxon>
        <taxon>Pseudomonadota</taxon>
        <taxon>Gammaproteobacteria</taxon>
        <taxon>Lysobacterales</taxon>
        <taxon>Lysobacteraceae</taxon>
        <taxon>Lysobacter</taxon>
    </lineage>
</organism>
<evidence type="ECO:0008006" key="3">
    <source>
        <dbReference type="Google" id="ProtNLM"/>
    </source>
</evidence>
<proteinExistence type="predicted"/>
<keyword evidence="2" id="KW-1185">Reference proteome</keyword>
<protein>
    <recommendedName>
        <fullName evidence="3">Saccharopine dehydrogenase</fullName>
    </recommendedName>
</protein>